<proteinExistence type="predicted"/>
<name>A0A2P5F780_TREOI</name>
<comment type="caution">
    <text evidence="2">The sequence shown here is derived from an EMBL/GenBank/DDBJ whole genome shotgun (WGS) entry which is preliminary data.</text>
</comment>
<dbReference type="STRING" id="63057.A0A2P5F780"/>
<dbReference type="AlphaFoldDB" id="A0A2P5F780"/>
<gene>
    <name evidence="2" type="ORF">TorRG33x02_106520</name>
</gene>
<evidence type="ECO:0000313" key="3">
    <source>
        <dbReference type="Proteomes" id="UP000237000"/>
    </source>
</evidence>
<dbReference type="OrthoDB" id="768518at2759"/>
<organism evidence="2 3">
    <name type="scientific">Trema orientale</name>
    <name type="common">Charcoal tree</name>
    <name type="synonym">Celtis orientalis</name>
    <dbReference type="NCBI Taxonomy" id="63057"/>
    <lineage>
        <taxon>Eukaryota</taxon>
        <taxon>Viridiplantae</taxon>
        <taxon>Streptophyta</taxon>
        <taxon>Embryophyta</taxon>
        <taxon>Tracheophyta</taxon>
        <taxon>Spermatophyta</taxon>
        <taxon>Magnoliopsida</taxon>
        <taxon>eudicotyledons</taxon>
        <taxon>Gunneridae</taxon>
        <taxon>Pentapetalae</taxon>
        <taxon>rosids</taxon>
        <taxon>fabids</taxon>
        <taxon>Rosales</taxon>
        <taxon>Cannabaceae</taxon>
        <taxon>Trema</taxon>
    </lineage>
</organism>
<dbReference type="PANTHER" id="PTHR38393:SF1">
    <property type="entry name" value="GLUTAMYL-TRNA (GLN) AMIDOTRANSFERASE SUBUNIT C"/>
    <property type="match status" value="1"/>
</dbReference>
<dbReference type="InParanoid" id="A0A2P5F780"/>
<accession>A0A2P5F780</accession>
<dbReference type="EMBL" id="JXTC01000057">
    <property type="protein sequence ID" value="PON93668.1"/>
    <property type="molecule type" value="Genomic_DNA"/>
</dbReference>
<reference evidence="3" key="1">
    <citation type="submission" date="2016-06" db="EMBL/GenBank/DDBJ databases">
        <title>Parallel loss of symbiosis genes in relatives of nitrogen-fixing non-legume Parasponia.</title>
        <authorList>
            <person name="Van Velzen R."/>
            <person name="Holmer R."/>
            <person name="Bu F."/>
            <person name="Rutten L."/>
            <person name="Van Zeijl A."/>
            <person name="Liu W."/>
            <person name="Santuari L."/>
            <person name="Cao Q."/>
            <person name="Sharma T."/>
            <person name="Shen D."/>
            <person name="Roswanjaya Y."/>
            <person name="Wardhani T."/>
            <person name="Kalhor M.S."/>
            <person name="Jansen J."/>
            <person name="Van den Hoogen J."/>
            <person name="Gungor B."/>
            <person name="Hartog M."/>
            <person name="Hontelez J."/>
            <person name="Verver J."/>
            <person name="Yang W.-C."/>
            <person name="Schijlen E."/>
            <person name="Repin R."/>
            <person name="Schilthuizen M."/>
            <person name="Schranz E."/>
            <person name="Heidstra R."/>
            <person name="Miyata K."/>
            <person name="Fedorova E."/>
            <person name="Kohlen W."/>
            <person name="Bisseling T."/>
            <person name="Smit S."/>
            <person name="Geurts R."/>
        </authorList>
    </citation>
    <scope>NUCLEOTIDE SEQUENCE [LARGE SCALE GENOMIC DNA]</scope>
    <source>
        <strain evidence="3">cv. RG33-2</strain>
    </source>
</reference>
<feature type="compositionally biased region" description="Basic and acidic residues" evidence="1">
    <location>
        <begin position="137"/>
        <end position="165"/>
    </location>
</feature>
<dbReference type="PANTHER" id="PTHR38393">
    <property type="entry name" value="GLUTAMYL-TRNA (GLN) AMIDOTRANSFERASE SUBUNIT C"/>
    <property type="match status" value="1"/>
</dbReference>
<dbReference type="Proteomes" id="UP000237000">
    <property type="component" value="Unassembled WGS sequence"/>
</dbReference>
<sequence length="210" mass="23312">MPLRNSSTDLGSDYLTLCPKLRIATTTVSCPSSDICCRQEAVGGPLDAWIAYLSKTSLPEALFLPSPPTNFCQTPKPFSKVRIVATKSFLTVSGSYNRGGRKHYDIFGKGKLGDEDFRKAWNKEMDEETSPWTGSQDKSDEEGGKDNLEEEIRKVRQQAKEHSDLIDGDDSDELRSVWSESDEDKTLWTGSEGDDDDDIPTEAYLIGASE</sequence>
<keyword evidence="3" id="KW-1185">Reference proteome</keyword>
<evidence type="ECO:0000313" key="2">
    <source>
        <dbReference type="EMBL" id="PON93668.1"/>
    </source>
</evidence>
<protein>
    <submittedName>
        <fullName evidence="2">Uncharacterized protein</fullName>
    </submittedName>
</protein>
<feature type="region of interest" description="Disordered" evidence="1">
    <location>
        <begin position="124"/>
        <end position="210"/>
    </location>
</feature>
<evidence type="ECO:0000256" key="1">
    <source>
        <dbReference type="SAM" id="MobiDB-lite"/>
    </source>
</evidence>